<evidence type="ECO:0000313" key="4">
    <source>
        <dbReference type="EMBL" id="OAB79686.1"/>
    </source>
</evidence>
<dbReference type="EMBL" id="LRXL01000026">
    <property type="protein sequence ID" value="OAB79686.1"/>
    <property type="molecule type" value="Genomic_DNA"/>
</dbReference>
<feature type="signal peptide" evidence="2">
    <location>
        <begin position="1"/>
        <end position="25"/>
    </location>
</feature>
<dbReference type="GO" id="GO:0005975">
    <property type="term" value="P:carbohydrate metabolic process"/>
    <property type="evidence" value="ECO:0007669"/>
    <property type="project" value="UniProtKB-ARBA"/>
</dbReference>
<dbReference type="SUPFAM" id="SSF56235">
    <property type="entry name" value="N-terminal nucleophile aminohydrolases (Ntn hydrolases)"/>
    <property type="match status" value="1"/>
</dbReference>
<dbReference type="GO" id="GO:0004553">
    <property type="term" value="F:hydrolase activity, hydrolyzing O-glycosyl compounds"/>
    <property type="evidence" value="ECO:0007669"/>
    <property type="project" value="UniProtKB-ARBA"/>
</dbReference>
<dbReference type="Proteomes" id="UP000077013">
    <property type="component" value="Unassembled WGS sequence"/>
</dbReference>
<dbReference type="AlphaFoldDB" id="A0A167III4"/>
<dbReference type="PANTHER" id="PTHR23282:SF101">
    <property type="entry name" value="MAM DOMAIN-CONTAINING PROTEIN"/>
    <property type="match status" value="1"/>
</dbReference>
<dbReference type="Pfam" id="PF06267">
    <property type="entry name" value="DUF1028"/>
    <property type="match status" value="1"/>
</dbReference>
<proteinExistence type="predicted"/>
<evidence type="ECO:0000256" key="2">
    <source>
        <dbReference type="SAM" id="SignalP"/>
    </source>
</evidence>
<gene>
    <name evidence="4" type="ORF">ULVI_02765</name>
</gene>
<keyword evidence="5" id="KW-1185">Reference proteome</keyword>
<dbReference type="InterPro" id="IPR013320">
    <property type="entry name" value="ConA-like_dom_sf"/>
</dbReference>
<dbReference type="InterPro" id="IPR026444">
    <property type="entry name" value="Secre_tail"/>
</dbReference>
<dbReference type="InterPro" id="IPR000998">
    <property type="entry name" value="MAM_dom"/>
</dbReference>
<dbReference type="SUPFAM" id="SSF49899">
    <property type="entry name" value="Concanavalin A-like lectins/glucanases"/>
    <property type="match status" value="1"/>
</dbReference>
<evidence type="ECO:0000259" key="3">
    <source>
        <dbReference type="PROSITE" id="PS50060"/>
    </source>
</evidence>
<dbReference type="Pfam" id="PF00629">
    <property type="entry name" value="MAM"/>
    <property type="match status" value="1"/>
</dbReference>
<dbReference type="InterPro" id="IPR051560">
    <property type="entry name" value="MAM_domain-containing"/>
</dbReference>
<dbReference type="CDD" id="cd06263">
    <property type="entry name" value="MAM"/>
    <property type="match status" value="1"/>
</dbReference>
<dbReference type="SMART" id="SM00137">
    <property type="entry name" value="MAM"/>
    <property type="match status" value="1"/>
</dbReference>
<dbReference type="NCBIfam" id="TIGR04183">
    <property type="entry name" value="Por_Secre_tail"/>
    <property type="match status" value="1"/>
</dbReference>
<reference evidence="4 5" key="1">
    <citation type="submission" date="2016-02" db="EMBL/GenBank/DDBJ databases">
        <title>Ulvibacter sp. LPB0005, isolated from Thais luteostoma.</title>
        <authorList>
            <person name="Shin S.-K."/>
            <person name="Yi H."/>
        </authorList>
    </citation>
    <scope>NUCLEOTIDE SEQUENCE [LARGE SCALE GENOMIC DNA]</scope>
    <source>
        <strain evidence="4 5">LPB0005</strain>
    </source>
</reference>
<dbReference type="Gene3D" id="2.60.120.200">
    <property type="match status" value="1"/>
</dbReference>
<sequence>MKNKLPRNFSALLAVVALASVSVLAINKSSKINSEKSDLVEIDRSRDSEGDTFSIVAYDSNTGEIGGAGCSCYSGEIDFLNDIIRANDGTLLGAIHSQAAYNATNQANARARMRNGDTPAQIINWLRNNDVNTGGSIANRQYGIVGIDGAGTVRTAGFTGNSNGNYANDLQASDDGFYFSVQGNILDTQNGQDLLEDMRAAFENANGTLAHKLMAALQGAKRVGGDNRCQGEGISGRASFIKVLRPQDALNNPYIDISVYPNIAQVEPIDVLQCSYDAAVSTPLCRETINTFPYIMDFETKSWEEEQTCSTNSSWIRSRFPTLSSNTGPNGANEGTLYAYVEASDINNQGFENRVVMGSPCFEIPLNHTATMSFDYHMFGANMGTLKVTANDGTGWVELWSESGNKGASWFNDTTIDLSQFAGGTVKLRFDATTGAGFASDMAVDDVNITVTEIPCTIATQYNSGGWTNGLPIATRPAIINENYNTTIANIEACTLTVNTEKTLTISSGTHILIDGDITIDGTLVIEDGGSLVQLDDSATVINNGTISVQKGITDIGNRGFFIGASMMTTENKDAFGAPIQFRNHVTGNFIPHPEVEDNYPGASNFADNDGNNWLHYAGTMNPGEGYLVMPQTTPTIGGPADYTFNFEQTSAEGTLNNGEVTFDILYNGTQNASPNILGNPYASAIDAEIFMGVNDEIEVVYLWNHLTGPSNTYNGYNANNYSMGDISLYNDVLKMGLPAANGGATPNKYIASGQGFGVKAVSGTDVVFNNSMRVVDNNDTFNRDEEIRDRLWINIFNDTYHIGSTTGVAFTNVTTDQFDQGADISRLATPVSLYSELSTGEELGIQGRKLFEFSDSVSLGFSTQVEENVTYRVSLHDFNGQNLENADIILIDNLNSTQTLLNETDYEFTSNAGTFSNRFTVIFRDQTILNTNETNLDTVRVYPNPTQNEVHIVAPNTVVTSVKLYDIQGRKVSEKKYHVQNNNTIDLSNLTTAMYFIKITTESGSTTKKVMKL</sequence>
<keyword evidence="1 2" id="KW-0732">Signal</keyword>
<dbReference type="GO" id="GO:0016020">
    <property type="term" value="C:membrane"/>
    <property type="evidence" value="ECO:0007669"/>
    <property type="project" value="InterPro"/>
</dbReference>
<dbReference type="Gene3D" id="3.60.20.10">
    <property type="entry name" value="Glutamine Phosphoribosylpyrophosphate, subunit 1, domain 1"/>
    <property type="match status" value="1"/>
</dbReference>
<evidence type="ECO:0000256" key="1">
    <source>
        <dbReference type="ARBA" id="ARBA00022729"/>
    </source>
</evidence>
<dbReference type="PROSITE" id="PS50060">
    <property type="entry name" value="MAM_2"/>
    <property type="match status" value="1"/>
</dbReference>
<accession>A0A167III4</accession>
<evidence type="ECO:0000313" key="5">
    <source>
        <dbReference type="Proteomes" id="UP000077013"/>
    </source>
</evidence>
<dbReference type="InterPro" id="IPR029055">
    <property type="entry name" value="Ntn_hydrolases_N"/>
</dbReference>
<feature type="chain" id="PRO_5007888213" description="MAM domain-containing protein" evidence="2">
    <location>
        <begin position="26"/>
        <end position="1014"/>
    </location>
</feature>
<organism evidence="4 5">
    <name type="scientific">Cochleicola gelatinilyticus</name>
    <dbReference type="NCBI Taxonomy" id="1763537"/>
    <lineage>
        <taxon>Bacteria</taxon>
        <taxon>Pseudomonadati</taxon>
        <taxon>Bacteroidota</taxon>
        <taxon>Flavobacteriia</taxon>
        <taxon>Flavobacteriales</taxon>
        <taxon>Flavobacteriaceae</taxon>
        <taxon>Cochleicola</taxon>
    </lineage>
</organism>
<protein>
    <recommendedName>
        <fullName evidence="3">MAM domain-containing protein</fullName>
    </recommendedName>
</protein>
<dbReference type="STRING" id="1763537.ULVI_02765"/>
<name>A0A167III4_9FLAO</name>
<dbReference type="Pfam" id="PF18962">
    <property type="entry name" value="Por_Secre_tail"/>
    <property type="match status" value="1"/>
</dbReference>
<dbReference type="OrthoDB" id="1652165at2"/>
<dbReference type="RefSeq" id="WP_068589512.1">
    <property type="nucleotide sequence ID" value="NZ_LRXL01000026.1"/>
</dbReference>
<feature type="domain" description="MAM" evidence="3">
    <location>
        <begin position="272"/>
        <end position="458"/>
    </location>
</feature>
<dbReference type="PANTHER" id="PTHR23282">
    <property type="entry name" value="APICAL ENDOSOMAL GLYCOPROTEIN PRECURSOR"/>
    <property type="match status" value="1"/>
</dbReference>
<comment type="caution">
    <text evidence="4">The sequence shown here is derived from an EMBL/GenBank/DDBJ whole genome shotgun (WGS) entry which is preliminary data.</text>
</comment>
<dbReference type="InterPro" id="IPR010430">
    <property type="entry name" value="DUF1028"/>
</dbReference>